<feature type="domain" description="Ubiquitin-like" evidence="2">
    <location>
        <begin position="163"/>
        <end position="239"/>
    </location>
</feature>
<dbReference type="Gene3D" id="1.20.225.20">
    <property type="entry name" value="Ub domain-containing protein, DC-UbP/UBTD2, N-terminal domain"/>
    <property type="match status" value="1"/>
</dbReference>
<dbReference type="Pfam" id="PF00240">
    <property type="entry name" value="ubiquitin"/>
    <property type="match status" value="1"/>
</dbReference>
<name>A0ABY6L3Z9_9ARAC</name>
<dbReference type="PROSITE" id="PS50053">
    <property type="entry name" value="UBIQUITIN_2"/>
    <property type="match status" value="1"/>
</dbReference>
<dbReference type="InterPro" id="IPR038169">
    <property type="entry name" value="DC-UbP/UBTD2_N_sf"/>
</dbReference>
<dbReference type="InterPro" id="IPR039869">
    <property type="entry name" value="UBTD1/2"/>
</dbReference>
<dbReference type="Proteomes" id="UP001235939">
    <property type="component" value="Chromosome 13"/>
</dbReference>
<evidence type="ECO:0000259" key="2">
    <source>
        <dbReference type="PROSITE" id="PS50053"/>
    </source>
</evidence>
<dbReference type="SUPFAM" id="SSF54236">
    <property type="entry name" value="Ubiquitin-like"/>
    <property type="match status" value="1"/>
</dbReference>
<evidence type="ECO:0000256" key="1">
    <source>
        <dbReference type="SAM" id="SignalP"/>
    </source>
</evidence>
<feature type="chain" id="PRO_5047115783" evidence="1">
    <location>
        <begin position="20"/>
        <end position="239"/>
    </location>
</feature>
<gene>
    <name evidence="3" type="ORF">LAZ67_13001074</name>
</gene>
<accession>A0ABY6L3Z9</accession>
<proteinExistence type="predicted"/>
<dbReference type="Pfam" id="PF16455">
    <property type="entry name" value="UBD"/>
    <property type="match status" value="1"/>
</dbReference>
<reference evidence="3 4" key="1">
    <citation type="submission" date="2022-01" db="EMBL/GenBank/DDBJ databases">
        <title>A chromosomal length assembly of Cordylochernes scorpioides.</title>
        <authorList>
            <person name="Zeh D."/>
            <person name="Zeh J."/>
        </authorList>
    </citation>
    <scope>NUCLEOTIDE SEQUENCE [LARGE SCALE GENOMIC DNA]</scope>
    <source>
        <strain evidence="3">IN4F17</strain>
        <tissue evidence="3">Whole Body</tissue>
    </source>
</reference>
<dbReference type="InterPro" id="IPR032752">
    <property type="entry name" value="DC-UbP/UBTD2_N"/>
</dbReference>
<sequence>MVGRSRRLLLVSYFVVARGEIALESSFDCFAVEISPACAGKNQHLKTDNPKWRSDVPLTDNQLQSKRNEFWDTAPAFEGRKEIWDALKAAAHAAETHDFVLAQAIVDGANISLPNGNLLECYDELGNRYQLPVYCLSAPVNLVREESREEPESPSLESEPAGLEIAVKLRLSTTGQDTRMVVRTGETVLSAKRRLQALEGIEPARQRWFFSGRLLGDKLRIEEAKLQTGFVIQVVVAPS</sequence>
<organism evidence="3 4">
    <name type="scientific">Cordylochernes scorpioides</name>
    <dbReference type="NCBI Taxonomy" id="51811"/>
    <lineage>
        <taxon>Eukaryota</taxon>
        <taxon>Metazoa</taxon>
        <taxon>Ecdysozoa</taxon>
        <taxon>Arthropoda</taxon>
        <taxon>Chelicerata</taxon>
        <taxon>Arachnida</taxon>
        <taxon>Pseudoscorpiones</taxon>
        <taxon>Cheliferoidea</taxon>
        <taxon>Chernetidae</taxon>
        <taxon>Cordylochernes</taxon>
    </lineage>
</organism>
<evidence type="ECO:0000313" key="4">
    <source>
        <dbReference type="Proteomes" id="UP001235939"/>
    </source>
</evidence>
<dbReference type="InterPro" id="IPR000626">
    <property type="entry name" value="Ubiquitin-like_dom"/>
</dbReference>
<feature type="signal peptide" evidence="1">
    <location>
        <begin position="1"/>
        <end position="19"/>
    </location>
</feature>
<dbReference type="CDD" id="cd01794">
    <property type="entry name" value="Ubl_UBTD"/>
    <property type="match status" value="1"/>
</dbReference>
<dbReference type="EMBL" id="CP092875">
    <property type="protein sequence ID" value="UYV75713.1"/>
    <property type="molecule type" value="Genomic_DNA"/>
</dbReference>
<dbReference type="SMART" id="SM00213">
    <property type="entry name" value="UBQ"/>
    <property type="match status" value="1"/>
</dbReference>
<keyword evidence="1" id="KW-0732">Signal</keyword>
<dbReference type="InterPro" id="IPR029071">
    <property type="entry name" value="Ubiquitin-like_domsf"/>
</dbReference>
<keyword evidence="4" id="KW-1185">Reference proteome</keyword>
<dbReference type="Gene3D" id="3.10.20.90">
    <property type="entry name" value="Phosphatidylinositol 3-kinase Catalytic Subunit, Chain A, domain 1"/>
    <property type="match status" value="1"/>
</dbReference>
<protein>
    <submittedName>
        <fullName evidence="3">UBTD2</fullName>
    </submittedName>
</protein>
<dbReference type="PANTHER" id="PTHR13609">
    <property type="entry name" value="UBIQUITIN DOMAIN CONTAINING 1 PROTEIN-RELATED"/>
    <property type="match status" value="1"/>
</dbReference>
<evidence type="ECO:0000313" key="3">
    <source>
        <dbReference type="EMBL" id="UYV75713.1"/>
    </source>
</evidence>